<feature type="region of interest" description="Disordered" evidence="1">
    <location>
        <begin position="1"/>
        <end position="70"/>
    </location>
</feature>
<accession>A0A6A3JK84</accession>
<dbReference type="EMBL" id="QXFV01002104">
    <property type="protein sequence ID" value="KAE8992825.1"/>
    <property type="molecule type" value="Genomic_DNA"/>
</dbReference>
<feature type="compositionally biased region" description="Low complexity" evidence="1">
    <location>
        <begin position="31"/>
        <end position="45"/>
    </location>
</feature>
<dbReference type="AlphaFoldDB" id="A0A6A3JK84"/>
<name>A0A6A3JK84_9STRA</name>
<organism evidence="2 3">
    <name type="scientific">Phytophthora rubi</name>
    <dbReference type="NCBI Taxonomy" id="129364"/>
    <lineage>
        <taxon>Eukaryota</taxon>
        <taxon>Sar</taxon>
        <taxon>Stramenopiles</taxon>
        <taxon>Oomycota</taxon>
        <taxon>Peronosporomycetes</taxon>
        <taxon>Peronosporales</taxon>
        <taxon>Peronosporaceae</taxon>
        <taxon>Phytophthora</taxon>
    </lineage>
</organism>
<evidence type="ECO:0000313" key="2">
    <source>
        <dbReference type="EMBL" id="KAE8992825.1"/>
    </source>
</evidence>
<evidence type="ECO:0000256" key="1">
    <source>
        <dbReference type="SAM" id="MobiDB-lite"/>
    </source>
</evidence>
<dbReference type="Proteomes" id="UP000429607">
    <property type="component" value="Unassembled WGS sequence"/>
</dbReference>
<evidence type="ECO:0000313" key="3">
    <source>
        <dbReference type="Proteomes" id="UP000429607"/>
    </source>
</evidence>
<comment type="caution">
    <text evidence="2">The sequence shown here is derived from an EMBL/GenBank/DDBJ whole genome shotgun (WGS) entry which is preliminary data.</text>
</comment>
<feature type="compositionally biased region" description="Basic and acidic residues" evidence="1">
    <location>
        <begin position="1"/>
        <end position="11"/>
    </location>
</feature>
<reference evidence="2 3" key="1">
    <citation type="submission" date="2018-09" db="EMBL/GenBank/DDBJ databases">
        <title>Genomic investigation of the strawberry pathogen Phytophthora fragariae indicates pathogenicity is determined by transcriptional variation in three key races.</title>
        <authorList>
            <person name="Adams T.M."/>
            <person name="Armitage A.D."/>
            <person name="Sobczyk M.K."/>
            <person name="Bates H.J."/>
            <person name="Dunwell J.M."/>
            <person name="Nellist C.F."/>
            <person name="Harrison R.J."/>
        </authorList>
    </citation>
    <scope>NUCLEOTIDE SEQUENCE [LARGE SCALE GENOMIC DNA]</scope>
    <source>
        <strain evidence="2 3">SCRP249</strain>
    </source>
</reference>
<gene>
    <name evidence="2" type="ORF">PR001_g20841</name>
</gene>
<protein>
    <submittedName>
        <fullName evidence="2">Uncharacterized protein</fullName>
    </submittedName>
</protein>
<sequence length="112" mass="11750">MDGRGQRRETAAEVGGMAPPPPTAGKRQQRRQVGQRGSGTYRARASPPPAASRDGGAPTPAERDGRRATAIEASISDSMSAAWLLLVLYNGANAVGSSEGRQETDSTGMKRR</sequence>
<proteinExistence type="predicted"/>